<evidence type="ECO:0000313" key="2">
    <source>
        <dbReference type="Proteomes" id="UP000475325"/>
    </source>
</evidence>
<proteinExistence type="predicted"/>
<evidence type="ECO:0000313" key="1">
    <source>
        <dbReference type="EMBL" id="KAF3112115.1"/>
    </source>
</evidence>
<dbReference type="AlphaFoldDB" id="A0A7C8NK96"/>
<reference evidence="1 2" key="1">
    <citation type="submission" date="2019-06" db="EMBL/GenBank/DDBJ databases">
        <authorList>
            <person name="Palmer J.M."/>
        </authorList>
    </citation>
    <scope>NUCLEOTIDE SEQUENCE [LARGE SCALE GENOMIC DNA]</scope>
    <source>
        <strain evidence="1 2">TWF102</strain>
    </source>
</reference>
<protein>
    <submittedName>
        <fullName evidence="1">Uncharacterized protein</fullName>
    </submittedName>
</protein>
<sequence length="116" mass="13101">MWGGEQAKLGDCRSSNMLTRQVNGGRLINFRTWNALMRIPIIFPFGPYLNPPKQQRATIDSGDINNSITTFDIDGACYSYGAVVMQHLLFSTQIQQFVDASRARQSTDSSRPQNWI</sequence>
<comment type="caution">
    <text evidence="1">The sequence shown here is derived from an EMBL/GenBank/DDBJ whole genome shotgun (WGS) entry which is preliminary data.</text>
</comment>
<accession>A0A7C8NK96</accession>
<organism evidence="1 2">
    <name type="scientific">Orbilia oligospora</name>
    <name type="common">Nematode-trapping fungus</name>
    <name type="synonym">Arthrobotrys oligospora</name>
    <dbReference type="NCBI Taxonomy" id="2813651"/>
    <lineage>
        <taxon>Eukaryota</taxon>
        <taxon>Fungi</taxon>
        <taxon>Dikarya</taxon>
        <taxon>Ascomycota</taxon>
        <taxon>Pezizomycotina</taxon>
        <taxon>Orbiliomycetes</taxon>
        <taxon>Orbiliales</taxon>
        <taxon>Orbiliaceae</taxon>
        <taxon>Orbilia</taxon>
    </lineage>
</organism>
<name>A0A7C8NK96_ORBOL</name>
<gene>
    <name evidence="1" type="ORF">TWF102_005856</name>
</gene>
<dbReference type="EMBL" id="WIQW01000003">
    <property type="protein sequence ID" value="KAF3112115.1"/>
    <property type="molecule type" value="Genomic_DNA"/>
</dbReference>
<dbReference type="Proteomes" id="UP000475325">
    <property type="component" value="Unassembled WGS sequence"/>
</dbReference>